<evidence type="ECO:0000256" key="4">
    <source>
        <dbReference type="ARBA" id="ARBA00022475"/>
    </source>
</evidence>
<evidence type="ECO:0000256" key="5">
    <source>
        <dbReference type="ARBA" id="ARBA00022692"/>
    </source>
</evidence>
<name>A0ABT4DUD4_9BACL</name>
<organism evidence="10 11">
    <name type="scientific">Paenibacillus apiarius</name>
    <dbReference type="NCBI Taxonomy" id="46240"/>
    <lineage>
        <taxon>Bacteria</taxon>
        <taxon>Bacillati</taxon>
        <taxon>Bacillota</taxon>
        <taxon>Bacilli</taxon>
        <taxon>Bacillales</taxon>
        <taxon>Paenibacillaceae</taxon>
        <taxon>Paenibacillus</taxon>
    </lineage>
</organism>
<dbReference type="CDD" id="cd17503">
    <property type="entry name" value="MFS_LmrB_MDR_like"/>
    <property type="match status" value="1"/>
</dbReference>
<feature type="transmembrane region" description="Helical" evidence="8">
    <location>
        <begin position="130"/>
        <end position="152"/>
    </location>
</feature>
<feature type="transmembrane region" description="Helical" evidence="8">
    <location>
        <begin position="355"/>
        <end position="373"/>
    </location>
</feature>
<protein>
    <submittedName>
        <fullName evidence="10">Multidrug efflux MFS transporter</fullName>
    </submittedName>
</protein>
<keyword evidence="4" id="KW-1003">Cell membrane</keyword>
<proteinExistence type="inferred from homology"/>
<feature type="transmembrane region" description="Helical" evidence="8">
    <location>
        <begin position="105"/>
        <end position="124"/>
    </location>
</feature>
<feature type="transmembrane region" description="Helical" evidence="8">
    <location>
        <begin position="164"/>
        <end position="187"/>
    </location>
</feature>
<dbReference type="InterPro" id="IPR020846">
    <property type="entry name" value="MFS_dom"/>
</dbReference>
<dbReference type="InterPro" id="IPR011701">
    <property type="entry name" value="MFS"/>
</dbReference>
<feature type="transmembrane region" description="Helical" evidence="8">
    <location>
        <begin position="251"/>
        <end position="271"/>
    </location>
</feature>
<comment type="similarity">
    <text evidence="2">Belongs to the major facilitator superfamily. EmrB family.</text>
</comment>
<feature type="transmembrane region" description="Helical" evidence="8">
    <location>
        <begin position="226"/>
        <end position="245"/>
    </location>
</feature>
<gene>
    <name evidence="10" type="ORF">M5X09_15020</name>
</gene>
<dbReference type="InterPro" id="IPR036259">
    <property type="entry name" value="MFS_trans_sf"/>
</dbReference>
<dbReference type="Gene3D" id="1.20.1250.20">
    <property type="entry name" value="MFS general substrate transporter like domains"/>
    <property type="match status" value="1"/>
</dbReference>
<dbReference type="Pfam" id="PF07690">
    <property type="entry name" value="MFS_1"/>
    <property type="match status" value="1"/>
</dbReference>
<dbReference type="Proteomes" id="UP001207626">
    <property type="component" value="Unassembled WGS sequence"/>
</dbReference>
<dbReference type="PANTHER" id="PTHR42718">
    <property type="entry name" value="MAJOR FACILITATOR SUPERFAMILY MULTIDRUG TRANSPORTER MFSC"/>
    <property type="match status" value="1"/>
</dbReference>
<keyword evidence="5 8" id="KW-0812">Transmembrane</keyword>
<feature type="transmembrane region" description="Helical" evidence="8">
    <location>
        <begin position="193"/>
        <end position="214"/>
    </location>
</feature>
<feature type="domain" description="Major facilitator superfamily (MFS) profile" evidence="9">
    <location>
        <begin position="39"/>
        <end position="498"/>
    </location>
</feature>
<dbReference type="PROSITE" id="PS50850">
    <property type="entry name" value="MFS"/>
    <property type="match status" value="1"/>
</dbReference>
<evidence type="ECO:0000256" key="2">
    <source>
        <dbReference type="ARBA" id="ARBA00008537"/>
    </source>
</evidence>
<comment type="caution">
    <text evidence="10">The sequence shown here is derived from an EMBL/GenBank/DDBJ whole genome shotgun (WGS) entry which is preliminary data.</text>
</comment>
<evidence type="ECO:0000256" key="8">
    <source>
        <dbReference type="SAM" id="Phobius"/>
    </source>
</evidence>
<comment type="subcellular location">
    <subcellularLocation>
        <location evidence="1">Cell membrane</location>
        <topology evidence="1">Multi-pass membrane protein</topology>
    </subcellularLocation>
</comment>
<evidence type="ECO:0000313" key="10">
    <source>
        <dbReference type="EMBL" id="MCY9520967.1"/>
    </source>
</evidence>
<feature type="transmembrane region" description="Helical" evidence="8">
    <location>
        <begin position="323"/>
        <end position="343"/>
    </location>
</feature>
<sequence>MSFLTLIIALYLLFYRQKVVMDGMGEGEKTISNSTFWSIMFAIFFGNFLAVLSTNTINIALPVLMKHFHTDLLTIQWVLTGFMLATGIIAPAVAYFGNRFSTKRLYLVALGGFVICSVLCALSWSESSLIAFRVLQGAFSGIIMPTTMTIVYQVIPKERQALGISLWSLSAMVAPAVGPTLAGWIVHVGDWHWLFWINVPIGLIAMAAVIRFIPMYRISEQTSFDRIGFVSVMLGSLSLLLAFGNGARWGWASWQTLGLIGAGILIIALFVRRSLKMEQPLLDFRLFLHMRYTFSMLLVSILTISLYAGALLTPLFLQNVQGASTLTSGLVLLPASALMAVIIPFTGRWYNRFGPVKLIFAGLLLMGFATYEMSRLHVNTPHGYITFWMAVRNVGIALANTPAMNAGMSAIPRELSGYGSSINSWLRQGLASLSIGLFSSLLAARTITHLAELKGSISDPVLLQNAAYTLSINDINFISVIMTLLGLPLVYFLSRTPNRNHPMELQKSGASASASS</sequence>
<feature type="transmembrane region" description="Helical" evidence="8">
    <location>
        <begin position="292"/>
        <end position="317"/>
    </location>
</feature>
<feature type="transmembrane region" description="Helical" evidence="8">
    <location>
        <begin position="36"/>
        <end position="57"/>
    </location>
</feature>
<feature type="transmembrane region" description="Helical" evidence="8">
    <location>
        <begin position="385"/>
        <end position="404"/>
    </location>
</feature>
<dbReference type="InterPro" id="IPR004638">
    <property type="entry name" value="EmrB-like"/>
</dbReference>
<dbReference type="NCBIfam" id="TIGR00711">
    <property type="entry name" value="efflux_EmrB"/>
    <property type="match status" value="1"/>
</dbReference>
<feature type="transmembrane region" description="Helical" evidence="8">
    <location>
        <begin position="425"/>
        <end position="444"/>
    </location>
</feature>
<dbReference type="SUPFAM" id="SSF103473">
    <property type="entry name" value="MFS general substrate transporter"/>
    <property type="match status" value="1"/>
</dbReference>
<keyword evidence="6 8" id="KW-1133">Transmembrane helix</keyword>
<reference evidence="10 11" key="1">
    <citation type="submission" date="2022-05" db="EMBL/GenBank/DDBJ databases">
        <title>Genome Sequencing of Bee-Associated Microbes.</title>
        <authorList>
            <person name="Dunlap C."/>
        </authorList>
    </citation>
    <scope>NUCLEOTIDE SEQUENCE [LARGE SCALE GENOMIC DNA]</scope>
    <source>
        <strain evidence="10 11">NRRL NRS-1438</strain>
    </source>
</reference>
<dbReference type="PANTHER" id="PTHR42718:SF9">
    <property type="entry name" value="MAJOR FACILITATOR SUPERFAMILY MULTIDRUG TRANSPORTER MFSC"/>
    <property type="match status" value="1"/>
</dbReference>
<evidence type="ECO:0000256" key="3">
    <source>
        <dbReference type="ARBA" id="ARBA00022448"/>
    </source>
</evidence>
<feature type="transmembrane region" description="Helical" evidence="8">
    <location>
        <begin position="475"/>
        <end position="493"/>
    </location>
</feature>
<keyword evidence="11" id="KW-1185">Reference proteome</keyword>
<evidence type="ECO:0000256" key="7">
    <source>
        <dbReference type="ARBA" id="ARBA00023136"/>
    </source>
</evidence>
<evidence type="ECO:0000256" key="6">
    <source>
        <dbReference type="ARBA" id="ARBA00022989"/>
    </source>
</evidence>
<accession>A0ABT4DUD4</accession>
<keyword evidence="3" id="KW-0813">Transport</keyword>
<keyword evidence="7 8" id="KW-0472">Membrane</keyword>
<evidence type="ECO:0000259" key="9">
    <source>
        <dbReference type="PROSITE" id="PS50850"/>
    </source>
</evidence>
<dbReference type="Gene3D" id="1.20.1720.10">
    <property type="entry name" value="Multidrug resistance protein D"/>
    <property type="match status" value="1"/>
</dbReference>
<evidence type="ECO:0000313" key="11">
    <source>
        <dbReference type="Proteomes" id="UP001207626"/>
    </source>
</evidence>
<evidence type="ECO:0000256" key="1">
    <source>
        <dbReference type="ARBA" id="ARBA00004651"/>
    </source>
</evidence>
<dbReference type="EMBL" id="JAMDLW010000020">
    <property type="protein sequence ID" value="MCY9520967.1"/>
    <property type="molecule type" value="Genomic_DNA"/>
</dbReference>
<feature type="transmembrane region" description="Helical" evidence="8">
    <location>
        <begin position="77"/>
        <end position="98"/>
    </location>
</feature>